<dbReference type="GeneID" id="57333602"/>
<dbReference type="SUPFAM" id="SSF46689">
    <property type="entry name" value="Homeodomain-like"/>
    <property type="match status" value="1"/>
</dbReference>
<accession>A0A6G6SW03</accession>
<name>A0A6G6SW03_9GAMM</name>
<protein>
    <submittedName>
        <fullName evidence="4">CerR family C-terminal domain-containing protein</fullName>
    </submittedName>
</protein>
<evidence type="ECO:0000256" key="1">
    <source>
        <dbReference type="ARBA" id="ARBA00023125"/>
    </source>
</evidence>
<evidence type="ECO:0000313" key="4">
    <source>
        <dbReference type="EMBL" id="MBG2913137.1"/>
    </source>
</evidence>
<reference evidence="4" key="2">
    <citation type="submission" date="2020-11" db="EMBL/GenBank/DDBJ databases">
        <title>Enhanced detection system for hospital associated transmission using whole genome sequencing surveillance.</title>
        <authorList>
            <person name="Harrison L.H."/>
            <person name="Van Tyne D."/>
            <person name="Marsh J.W."/>
            <person name="Griffith M.P."/>
            <person name="Snyder D.J."/>
            <person name="Cooper V.S."/>
            <person name="Mustapha M."/>
        </authorList>
    </citation>
    <scope>NUCLEOTIDE SEQUENCE</scope>
    <source>
        <strain evidence="4">PR00070</strain>
    </source>
</reference>
<evidence type="ECO:0000313" key="5">
    <source>
        <dbReference type="EMBL" id="QIF89130.1"/>
    </source>
</evidence>
<feature type="domain" description="HTH tetR-type" evidence="3">
    <location>
        <begin position="12"/>
        <end position="72"/>
    </location>
</feature>
<dbReference type="Pfam" id="PF00440">
    <property type="entry name" value="TetR_N"/>
    <property type="match status" value="1"/>
</dbReference>
<evidence type="ECO:0000259" key="3">
    <source>
        <dbReference type="PROSITE" id="PS50977"/>
    </source>
</evidence>
<sequence length="223" mass="25299">MKNTSKTAMSTEQTQEKLVQEGIKLFALYGISGLRTRQLAQDAGVNQSAIPYHFGGKLGVYTAVIQYIATELASEIHFDQFDNKLQFLLKENKLDRELLASLIPLLVTGLTRALLAPERHYYSQLILREQLEPTENYELIYHNLIEPFHLRLSHLIELIDKKSDTLTTTIRAHAVIGQILGFVIARKAFLLRIDKQEMTSQLLDKIAKEISQLSVNALLTINP</sequence>
<dbReference type="InterPro" id="IPR015292">
    <property type="entry name" value="Tscrpt_reg_YbiH_C"/>
</dbReference>
<dbReference type="Proteomes" id="UP000612266">
    <property type="component" value="Unassembled WGS sequence"/>
</dbReference>
<reference evidence="5 6" key="1">
    <citation type="submission" date="2020-01" db="EMBL/GenBank/DDBJ databases">
        <title>The genomic epidemiology of tigecycline resistance gene tet(X) variants in a swine farm in China.</title>
        <authorList>
            <person name="Peng K."/>
            <person name="Li R."/>
        </authorList>
    </citation>
    <scope>NUCLEOTIDE SEQUENCE [LARGE SCALE GENOMIC DNA]</scope>
    <source>
        <strain evidence="5 6">ZF1</strain>
    </source>
</reference>
<dbReference type="Proteomes" id="UP000501338">
    <property type="component" value="Chromosome"/>
</dbReference>
<dbReference type="GO" id="GO:0003677">
    <property type="term" value="F:DNA binding"/>
    <property type="evidence" value="ECO:0007669"/>
    <property type="project" value="UniProtKB-UniRule"/>
</dbReference>
<feature type="DNA-binding region" description="H-T-H motif" evidence="2">
    <location>
        <begin position="35"/>
        <end position="54"/>
    </location>
</feature>
<organism evidence="4 7">
    <name type="scientific">Proteus terrae subsp. cibarius</name>
    <dbReference type="NCBI Taxonomy" id="626774"/>
    <lineage>
        <taxon>Bacteria</taxon>
        <taxon>Pseudomonadati</taxon>
        <taxon>Pseudomonadota</taxon>
        <taxon>Gammaproteobacteria</taxon>
        <taxon>Enterobacterales</taxon>
        <taxon>Morganellaceae</taxon>
        <taxon>Proteus</taxon>
    </lineage>
</organism>
<dbReference type="InterPro" id="IPR009057">
    <property type="entry name" value="Homeodomain-like_sf"/>
</dbReference>
<dbReference type="EMBL" id="JADSJR010000002">
    <property type="protein sequence ID" value="MBG2913137.1"/>
    <property type="molecule type" value="Genomic_DNA"/>
</dbReference>
<keyword evidence="6" id="KW-1185">Reference proteome</keyword>
<dbReference type="RefSeq" id="WP_075670472.1">
    <property type="nucleotide sequence ID" value="NZ_CP045008.1"/>
</dbReference>
<dbReference type="EMBL" id="CP047340">
    <property type="protein sequence ID" value="QIF89130.1"/>
    <property type="molecule type" value="Genomic_DNA"/>
</dbReference>
<dbReference type="Gene3D" id="1.10.10.60">
    <property type="entry name" value="Homeodomain-like"/>
    <property type="match status" value="1"/>
</dbReference>
<evidence type="ECO:0000313" key="7">
    <source>
        <dbReference type="Proteomes" id="UP000612266"/>
    </source>
</evidence>
<gene>
    <name evidence="5" type="ORF">GTH23_03320</name>
    <name evidence="4" type="ORF">I4901_01945</name>
</gene>
<dbReference type="Pfam" id="PF09209">
    <property type="entry name" value="CecR_C"/>
    <property type="match status" value="1"/>
</dbReference>
<dbReference type="InterPro" id="IPR036271">
    <property type="entry name" value="Tet_transcr_reg_TetR-rel_C_sf"/>
</dbReference>
<keyword evidence="1 2" id="KW-0238">DNA-binding</keyword>
<dbReference type="SUPFAM" id="SSF48498">
    <property type="entry name" value="Tetracyclin repressor-like, C-terminal domain"/>
    <property type="match status" value="1"/>
</dbReference>
<evidence type="ECO:0000256" key="2">
    <source>
        <dbReference type="PROSITE-ProRule" id="PRU00335"/>
    </source>
</evidence>
<dbReference type="PROSITE" id="PS50977">
    <property type="entry name" value="HTH_TETR_2"/>
    <property type="match status" value="1"/>
</dbReference>
<evidence type="ECO:0000313" key="6">
    <source>
        <dbReference type="Proteomes" id="UP000501338"/>
    </source>
</evidence>
<proteinExistence type="predicted"/>
<dbReference type="InterPro" id="IPR001647">
    <property type="entry name" value="HTH_TetR"/>
</dbReference>
<dbReference type="AlphaFoldDB" id="A0A6G6SW03"/>
<dbReference type="Gene3D" id="1.10.357.10">
    <property type="entry name" value="Tetracycline Repressor, domain 2"/>
    <property type="match status" value="1"/>
</dbReference>